<name>A0A9P8RHB8_9PEZI</name>
<gene>
    <name evidence="1" type="ORF">BKA67DRAFT_87911</name>
</gene>
<sequence length="135" mass="14899">MGLENLPIANPTSRDITVVVLNHTEDGLDLDPESRHLYCGQWEPSTSLPPQSIRPRESVLWQCKSTGIGRGVEGSVTYRMSGAVPHDKVRFCWKIRYFGLNHYEAAVTRDGYGVRVLGGEGDHAVVVFVFGPTTA</sequence>
<dbReference type="Gene3D" id="2.60.270.50">
    <property type="match status" value="1"/>
</dbReference>
<proteinExistence type="predicted"/>
<dbReference type="RefSeq" id="XP_045952366.1">
    <property type="nucleotide sequence ID" value="XM_046109514.1"/>
</dbReference>
<dbReference type="GeneID" id="70138405"/>
<dbReference type="EMBL" id="JAGPXC010000010">
    <property type="protein sequence ID" value="KAH6645852.1"/>
    <property type="molecule type" value="Genomic_DNA"/>
</dbReference>
<organism evidence="1 2">
    <name type="scientific">Truncatella angustata</name>
    <dbReference type="NCBI Taxonomy" id="152316"/>
    <lineage>
        <taxon>Eukaryota</taxon>
        <taxon>Fungi</taxon>
        <taxon>Dikarya</taxon>
        <taxon>Ascomycota</taxon>
        <taxon>Pezizomycotina</taxon>
        <taxon>Sordariomycetes</taxon>
        <taxon>Xylariomycetidae</taxon>
        <taxon>Amphisphaeriales</taxon>
        <taxon>Sporocadaceae</taxon>
        <taxon>Truncatella</taxon>
    </lineage>
</organism>
<protein>
    <submittedName>
        <fullName evidence="1">Uncharacterized protein</fullName>
    </submittedName>
</protein>
<keyword evidence="2" id="KW-1185">Reference proteome</keyword>
<reference evidence="1" key="1">
    <citation type="journal article" date="2021" name="Nat. Commun.">
        <title>Genetic determinants of endophytism in the Arabidopsis root mycobiome.</title>
        <authorList>
            <person name="Mesny F."/>
            <person name="Miyauchi S."/>
            <person name="Thiergart T."/>
            <person name="Pickel B."/>
            <person name="Atanasova L."/>
            <person name="Karlsson M."/>
            <person name="Huettel B."/>
            <person name="Barry K.W."/>
            <person name="Haridas S."/>
            <person name="Chen C."/>
            <person name="Bauer D."/>
            <person name="Andreopoulos W."/>
            <person name="Pangilinan J."/>
            <person name="LaButti K."/>
            <person name="Riley R."/>
            <person name="Lipzen A."/>
            <person name="Clum A."/>
            <person name="Drula E."/>
            <person name="Henrissat B."/>
            <person name="Kohler A."/>
            <person name="Grigoriev I.V."/>
            <person name="Martin F.M."/>
            <person name="Hacquard S."/>
        </authorList>
    </citation>
    <scope>NUCLEOTIDE SEQUENCE</scope>
    <source>
        <strain evidence="1">MPI-SDFR-AT-0073</strain>
    </source>
</reference>
<dbReference type="OrthoDB" id="3748548at2759"/>
<accession>A0A9P8RHB8</accession>
<evidence type="ECO:0000313" key="1">
    <source>
        <dbReference type="EMBL" id="KAH6645852.1"/>
    </source>
</evidence>
<dbReference type="Proteomes" id="UP000758603">
    <property type="component" value="Unassembled WGS sequence"/>
</dbReference>
<dbReference type="AlphaFoldDB" id="A0A9P8RHB8"/>
<comment type="caution">
    <text evidence="1">The sequence shown here is derived from an EMBL/GenBank/DDBJ whole genome shotgun (WGS) entry which is preliminary data.</text>
</comment>
<evidence type="ECO:0000313" key="2">
    <source>
        <dbReference type="Proteomes" id="UP000758603"/>
    </source>
</evidence>